<reference evidence="1" key="4">
    <citation type="submission" date="2019-03" db="UniProtKB">
        <authorList>
            <consortium name="EnsemblPlants"/>
        </authorList>
    </citation>
    <scope>IDENTIFICATION</scope>
</reference>
<sequence>RWLRTWSILQRPEDRDLFMMVSTRLERTAREVFYPHGWWCDLRIGSATS</sequence>
<dbReference type="AlphaFoldDB" id="A0A452XHM9"/>
<evidence type="ECO:0008006" key="3">
    <source>
        <dbReference type="Google" id="ProtNLM"/>
    </source>
</evidence>
<evidence type="ECO:0000313" key="1">
    <source>
        <dbReference type="EnsemblPlants" id="AET1Gv20001700.1"/>
    </source>
</evidence>
<dbReference type="Proteomes" id="UP000015105">
    <property type="component" value="Chromosome 1D"/>
</dbReference>
<evidence type="ECO:0000313" key="2">
    <source>
        <dbReference type="Proteomes" id="UP000015105"/>
    </source>
</evidence>
<accession>A0A452XHM9</accession>
<keyword evidence="2" id="KW-1185">Reference proteome</keyword>
<dbReference type="EnsemblPlants" id="AET1Gv20001700.1">
    <property type="protein sequence ID" value="AET1Gv20001700.1"/>
    <property type="gene ID" value="AET1Gv20001700"/>
</dbReference>
<proteinExistence type="predicted"/>
<dbReference type="Gramene" id="AET1Gv20001700.1">
    <property type="protein sequence ID" value="AET1Gv20001700.1"/>
    <property type="gene ID" value="AET1Gv20001700"/>
</dbReference>
<reference evidence="2" key="2">
    <citation type="journal article" date="2017" name="Nat. Plants">
        <title>The Aegilops tauschii genome reveals multiple impacts of transposons.</title>
        <authorList>
            <person name="Zhao G."/>
            <person name="Zou C."/>
            <person name="Li K."/>
            <person name="Wang K."/>
            <person name="Li T."/>
            <person name="Gao L."/>
            <person name="Zhang X."/>
            <person name="Wang H."/>
            <person name="Yang Z."/>
            <person name="Liu X."/>
            <person name="Jiang W."/>
            <person name="Mao L."/>
            <person name="Kong X."/>
            <person name="Jiao Y."/>
            <person name="Jia J."/>
        </authorList>
    </citation>
    <scope>NUCLEOTIDE SEQUENCE [LARGE SCALE GENOMIC DNA]</scope>
    <source>
        <strain evidence="2">cv. AL8/78</strain>
    </source>
</reference>
<reference evidence="2" key="1">
    <citation type="journal article" date="2014" name="Science">
        <title>Ancient hybridizations among the ancestral genomes of bread wheat.</title>
        <authorList>
            <consortium name="International Wheat Genome Sequencing Consortium,"/>
            <person name="Marcussen T."/>
            <person name="Sandve S.R."/>
            <person name="Heier L."/>
            <person name="Spannagl M."/>
            <person name="Pfeifer M."/>
            <person name="Jakobsen K.S."/>
            <person name="Wulff B.B."/>
            <person name="Steuernagel B."/>
            <person name="Mayer K.F."/>
            <person name="Olsen O.A."/>
        </authorList>
    </citation>
    <scope>NUCLEOTIDE SEQUENCE [LARGE SCALE GENOMIC DNA]</scope>
    <source>
        <strain evidence="2">cv. AL8/78</strain>
    </source>
</reference>
<name>A0A452XHM9_AEGTS</name>
<reference evidence="1" key="5">
    <citation type="journal article" date="2021" name="G3 (Bethesda)">
        <title>Aegilops tauschii genome assembly Aet v5.0 features greater sequence contiguity and improved annotation.</title>
        <authorList>
            <person name="Wang L."/>
            <person name="Zhu T."/>
            <person name="Rodriguez J.C."/>
            <person name="Deal K.R."/>
            <person name="Dubcovsky J."/>
            <person name="McGuire P.E."/>
            <person name="Lux T."/>
            <person name="Spannagl M."/>
            <person name="Mayer K.F.X."/>
            <person name="Baldrich P."/>
            <person name="Meyers B.C."/>
            <person name="Huo N."/>
            <person name="Gu Y.Q."/>
            <person name="Zhou H."/>
            <person name="Devos K.M."/>
            <person name="Bennetzen J.L."/>
            <person name="Unver T."/>
            <person name="Budak H."/>
            <person name="Gulick P.J."/>
            <person name="Galiba G."/>
            <person name="Kalapos B."/>
            <person name="Nelson D.R."/>
            <person name="Li P."/>
            <person name="You F.M."/>
            <person name="Luo M.C."/>
            <person name="Dvorak J."/>
        </authorList>
    </citation>
    <scope>NUCLEOTIDE SEQUENCE [LARGE SCALE GENOMIC DNA]</scope>
    <source>
        <strain evidence="1">cv. AL8/78</strain>
    </source>
</reference>
<protein>
    <recommendedName>
        <fullName evidence="3">SAM-dependent methyltransferase</fullName>
    </recommendedName>
</protein>
<organism evidence="1 2">
    <name type="scientific">Aegilops tauschii subsp. strangulata</name>
    <name type="common">Goatgrass</name>
    <dbReference type="NCBI Taxonomy" id="200361"/>
    <lineage>
        <taxon>Eukaryota</taxon>
        <taxon>Viridiplantae</taxon>
        <taxon>Streptophyta</taxon>
        <taxon>Embryophyta</taxon>
        <taxon>Tracheophyta</taxon>
        <taxon>Spermatophyta</taxon>
        <taxon>Magnoliopsida</taxon>
        <taxon>Liliopsida</taxon>
        <taxon>Poales</taxon>
        <taxon>Poaceae</taxon>
        <taxon>BOP clade</taxon>
        <taxon>Pooideae</taxon>
        <taxon>Triticodae</taxon>
        <taxon>Triticeae</taxon>
        <taxon>Triticinae</taxon>
        <taxon>Aegilops</taxon>
    </lineage>
</organism>
<reference evidence="1" key="3">
    <citation type="journal article" date="2017" name="Nature">
        <title>Genome sequence of the progenitor of the wheat D genome Aegilops tauschii.</title>
        <authorList>
            <person name="Luo M.C."/>
            <person name="Gu Y.Q."/>
            <person name="Puiu D."/>
            <person name="Wang H."/>
            <person name="Twardziok S.O."/>
            <person name="Deal K.R."/>
            <person name="Huo N."/>
            <person name="Zhu T."/>
            <person name="Wang L."/>
            <person name="Wang Y."/>
            <person name="McGuire P.E."/>
            <person name="Liu S."/>
            <person name="Long H."/>
            <person name="Ramasamy R.K."/>
            <person name="Rodriguez J.C."/>
            <person name="Van S.L."/>
            <person name="Yuan L."/>
            <person name="Wang Z."/>
            <person name="Xia Z."/>
            <person name="Xiao L."/>
            <person name="Anderson O.D."/>
            <person name="Ouyang S."/>
            <person name="Liang Y."/>
            <person name="Zimin A.V."/>
            <person name="Pertea G."/>
            <person name="Qi P."/>
            <person name="Bennetzen J.L."/>
            <person name="Dai X."/>
            <person name="Dawson M.W."/>
            <person name="Muller H.G."/>
            <person name="Kugler K."/>
            <person name="Rivarola-Duarte L."/>
            <person name="Spannagl M."/>
            <person name="Mayer K.F.X."/>
            <person name="Lu F.H."/>
            <person name="Bevan M.W."/>
            <person name="Leroy P."/>
            <person name="Li P."/>
            <person name="You F.M."/>
            <person name="Sun Q."/>
            <person name="Liu Z."/>
            <person name="Lyons E."/>
            <person name="Wicker T."/>
            <person name="Salzberg S.L."/>
            <person name="Devos K.M."/>
            <person name="Dvorak J."/>
        </authorList>
    </citation>
    <scope>NUCLEOTIDE SEQUENCE [LARGE SCALE GENOMIC DNA]</scope>
    <source>
        <strain evidence="1">cv. AL8/78</strain>
    </source>
</reference>